<feature type="region of interest" description="Disordered" evidence="1">
    <location>
        <begin position="1"/>
        <end position="77"/>
    </location>
</feature>
<feature type="compositionally biased region" description="Basic and acidic residues" evidence="1">
    <location>
        <begin position="63"/>
        <end position="77"/>
    </location>
</feature>
<name>A0A2S7IQ38_9BACT</name>
<dbReference type="EMBL" id="PTRA01000001">
    <property type="protein sequence ID" value="PQA59748.1"/>
    <property type="molecule type" value="Genomic_DNA"/>
</dbReference>
<proteinExistence type="predicted"/>
<evidence type="ECO:0000313" key="3">
    <source>
        <dbReference type="Proteomes" id="UP000239590"/>
    </source>
</evidence>
<comment type="caution">
    <text evidence="2">The sequence shown here is derived from an EMBL/GenBank/DDBJ whole genome shotgun (WGS) entry which is preliminary data.</text>
</comment>
<dbReference type="Proteomes" id="UP000239590">
    <property type="component" value="Unassembled WGS sequence"/>
</dbReference>
<accession>A0A2S7IQ38</accession>
<feature type="compositionally biased region" description="Polar residues" evidence="1">
    <location>
        <begin position="15"/>
        <end position="29"/>
    </location>
</feature>
<dbReference type="RefSeq" id="WP_104711482.1">
    <property type="nucleotide sequence ID" value="NZ_PTRA01000001.1"/>
</dbReference>
<evidence type="ECO:0000313" key="2">
    <source>
        <dbReference type="EMBL" id="PQA59748.1"/>
    </source>
</evidence>
<gene>
    <name evidence="2" type="ORF">C5O19_09000</name>
</gene>
<sequence>MKQDEINAKKAASPNGLTDTSIDGLSGVSSEVPLKDAPPTDRIDEEYTDGDELDPSIKVRHPNRNEDKPDIDKPRYP</sequence>
<dbReference type="AlphaFoldDB" id="A0A2S7IQ38"/>
<dbReference type="OrthoDB" id="964393at2"/>
<evidence type="ECO:0000256" key="1">
    <source>
        <dbReference type="SAM" id="MobiDB-lite"/>
    </source>
</evidence>
<keyword evidence="3" id="KW-1185">Reference proteome</keyword>
<organism evidence="2 3">
    <name type="scientific">Siphonobacter curvatus</name>
    <dbReference type="NCBI Taxonomy" id="2094562"/>
    <lineage>
        <taxon>Bacteria</taxon>
        <taxon>Pseudomonadati</taxon>
        <taxon>Bacteroidota</taxon>
        <taxon>Cytophagia</taxon>
        <taxon>Cytophagales</taxon>
        <taxon>Cytophagaceae</taxon>
        <taxon>Siphonobacter</taxon>
    </lineage>
</organism>
<feature type="compositionally biased region" description="Acidic residues" evidence="1">
    <location>
        <begin position="43"/>
        <end position="54"/>
    </location>
</feature>
<protein>
    <submittedName>
        <fullName evidence="2">Uncharacterized protein</fullName>
    </submittedName>
</protein>
<reference evidence="3" key="1">
    <citation type="submission" date="2018-02" db="EMBL/GenBank/DDBJ databases">
        <title>Genome sequencing of Solimonas sp. HR-BB.</title>
        <authorList>
            <person name="Lee Y."/>
            <person name="Jeon C.O."/>
        </authorList>
    </citation>
    <scope>NUCLEOTIDE SEQUENCE [LARGE SCALE GENOMIC DNA]</scope>
    <source>
        <strain evidence="3">HR-U</strain>
    </source>
</reference>